<proteinExistence type="predicted"/>
<keyword evidence="2" id="KW-1185">Reference proteome</keyword>
<evidence type="ECO:0000313" key="1">
    <source>
        <dbReference type="EMBL" id="MFC4430768.1"/>
    </source>
</evidence>
<evidence type="ECO:0000313" key="2">
    <source>
        <dbReference type="Proteomes" id="UP001595965"/>
    </source>
</evidence>
<name>A0ABV8Y4N4_9MICC</name>
<accession>A0ABV8Y4N4</accession>
<organism evidence="1 2">
    <name type="scientific">Citricoccus alkalitolerans</name>
    <dbReference type="NCBI Taxonomy" id="246603"/>
    <lineage>
        <taxon>Bacteria</taxon>
        <taxon>Bacillati</taxon>
        <taxon>Actinomycetota</taxon>
        <taxon>Actinomycetes</taxon>
        <taxon>Micrococcales</taxon>
        <taxon>Micrococcaceae</taxon>
        <taxon>Citricoccus</taxon>
    </lineage>
</organism>
<protein>
    <submittedName>
        <fullName evidence="1">Uncharacterized protein</fullName>
    </submittedName>
</protein>
<comment type="caution">
    <text evidence="1">The sequence shown here is derived from an EMBL/GenBank/DDBJ whole genome shotgun (WGS) entry which is preliminary data.</text>
</comment>
<sequence>MAEYLFDRGWSDGPPVLPATQDVVEEFLLHTDRDPDEILAGLPHLDHHATVRDIALHAAMAGCRPEYLPVVLTAWEALSHERAARGGGWHSTSGLAPLVIDYGPIRTIWGSTRTPGCSVRGLGRT</sequence>
<reference evidence="2" key="1">
    <citation type="journal article" date="2019" name="Int. J. Syst. Evol. Microbiol.">
        <title>The Global Catalogue of Microorganisms (GCM) 10K type strain sequencing project: providing services to taxonomists for standard genome sequencing and annotation.</title>
        <authorList>
            <consortium name="The Broad Institute Genomics Platform"/>
            <consortium name="The Broad Institute Genome Sequencing Center for Infectious Disease"/>
            <person name="Wu L."/>
            <person name="Ma J."/>
        </authorList>
    </citation>
    <scope>NUCLEOTIDE SEQUENCE [LARGE SCALE GENOMIC DNA]</scope>
    <source>
        <strain evidence="2">CGMCC 1.12125</strain>
    </source>
</reference>
<dbReference type="EMBL" id="JBHSEN010000002">
    <property type="protein sequence ID" value="MFC4430768.1"/>
    <property type="molecule type" value="Genomic_DNA"/>
</dbReference>
<gene>
    <name evidence="1" type="ORF">ACFO0K_13915</name>
</gene>
<dbReference type="Proteomes" id="UP001595965">
    <property type="component" value="Unassembled WGS sequence"/>
</dbReference>
<dbReference type="RefSeq" id="WP_344225884.1">
    <property type="nucleotide sequence ID" value="NZ_BAAALH010000001.1"/>
</dbReference>